<gene>
    <name evidence="4" type="primary">smf</name>
    <name evidence="4" type="ORF">Ldro_1493</name>
</gene>
<feature type="domain" description="DprA winged helix" evidence="3">
    <location>
        <begin position="295"/>
        <end position="351"/>
    </location>
</feature>
<dbReference type="PANTHER" id="PTHR43022:SF1">
    <property type="entry name" value="PROTEIN SMF"/>
    <property type="match status" value="1"/>
</dbReference>
<dbReference type="InterPro" id="IPR036388">
    <property type="entry name" value="WH-like_DNA-bd_sf"/>
</dbReference>
<dbReference type="InterPro" id="IPR010994">
    <property type="entry name" value="RuvA_2-like"/>
</dbReference>
<dbReference type="InterPro" id="IPR057666">
    <property type="entry name" value="DrpA_SLOG"/>
</dbReference>
<organism evidence="4 5">
    <name type="scientific">Legionella drozanskii LLAP-1</name>
    <dbReference type="NCBI Taxonomy" id="1212489"/>
    <lineage>
        <taxon>Bacteria</taxon>
        <taxon>Pseudomonadati</taxon>
        <taxon>Pseudomonadota</taxon>
        <taxon>Gammaproteobacteria</taxon>
        <taxon>Legionellales</taxon>
        <taxon>Legionellaceae</taxon>
        <taxon>Legionella</taxon>
    </lineage>
</organism>
<proteinExistence type="inferred from homology"/>
<evidence type="ECO:0000259" key="2">
    <source>
        <dbReference type="Pfam" id="PF02481"/>
    </source>
</evidence>
<dbReference type="PATRIC" id="fig|1212489.4.peg.1581"/>
<dbReference type="SUPFAM" id="SSF47781">
    <property type="entry name" value="RuvA domain 2-like"/>
    <property type="match status" value="1"/>
</dbReference>
<dbReference type="OrthoDB" id="9785707at2"/>
<dbReference type="GO" id="GO:0009294">
    <property type="term" value="P:DNA-mediated transformation"/>
    <property type="evidence" value="ECO:0007669"/>
    <property type="project" value="InterPro"/>
</dbReference>
<dbReference type="NCBIfam" id="TIGR00732">
    <property type="entry name" value="dprA"/>
    <property type="match status" value="1"/>
</dbReference>
<dbReference type="Pfam" id="PF17782">
    <property type="entry name" value="WHD_DprA"/>
    <property type="match status" value="1"/>
</dbReference>
<sequence>MDNKYYFLALNRVKQIGPRTILKLLAHWPNLEEMFQLTSKQLQQAGLSEQLAESIKQFNLADVEADLLWQESNNHHLLSWDDPEYPFLLKEIYDPPPILYLRGELSCLQQATIAIVGSRKPSITGTETAWHLAFELASTGLTIVSGLALGVDAQAHKGCLEAKGQTIAVLGTGIDYIYPRQHLHLAHKICEKGLLISEFPLKAVPNAGHFPRRNRIISGLSLATLVVEAAVQSGSLITARLALEQNRDVFAVPGSIHNPQARGCHHLLQQGAKLVTSGQEVLEELGLDLTIKQTNTTQSLARDNKNLVKCIGFEITTVDQIVKRSGLSVEEVACGLATLEIEGTIKAVPGGYMRCSYER</sequence>
<dbReference type="InterPro" id="IPR041614">
    <property type="entry name" value="DprA_WH"/>
</dbReference>
<evidence type="ECO:0000256" key="1">
    <source>
        <dbReference type="ARBA" id="ARBA00006525"/>
    </source>
</evidence>
<dbReference type="Proteomes" id="UP000054736">
    <property type="component" value="Unassembled WGS sequence"/>
</dbReference>
<dbReference type="InterPro" id="IPR003488">
    <property type="entry name" value="DprA"/>
</dbReference>
<dbReference type="Gene3D" id="1.10.10.10">
    <property type="entry name" value="Winged helix-like DNA-binding domain superfamily/Winged helix DNA-binding domain"/>
    <property type="match status" value="1"/>
</dbReference>
<accession>A0A0W0SWY4</accession>
<comment type="caution">
    <text evidence="4">The sequence shown here is derived from an EMBL/GenBank/DDBJ whole genome shotgun (WGS) entry which is preliminary data.</text>
</comment>
<evidence type="ECO:0000313" key="5">
    <source>
        <dbReference type="Proteomes" id="UP000054736"/>
    </source>
</evidence>
<dbReference type="AlphaFoldDB" id="A0A0W0SWY4"/>
<dbReference type="EMBL" id="LNXY01000020">
    <property type="protein sequence ID" value="KTC87874.1"/>
    <property type="molecule type" value="Genomic_DNA"/>
</dbReference>
<evidence type="ECO:0000313" key="4">
    <source>
        <dbReference type="EMBL" id="KTC87874.1"/>
    </source>
</evidence>
<reference evidence="4 5" key="1">
    <citation type="submission" date="2015-11" db="EMBL/GenBank/DDBJ databases">
        <title>Genomic analysis of 38 Legionella species identifies large and diverse effector repertoires.</title>
        <authorList>
            <person name="Burstein D."/>
            <person name="Amaro F."/>
            <person name="Zusman T."/>
            <person name="Lifshitz Z."/>
            <person name="Cohen O."/>
            <person name="Gilbert J.A."/>
            <person name="Pupko T."/>
            <person name="Shuman H.A."/>
            <person name="Segal G."/>
        </authorList>
    </citation>
    <scope>NUCLEOTIDE SEQUENCE [LARGE SCALE GENOMIC DNA]</scope>
    <source>
        <strain evidence="4 5">ATCC 700990</strain>
    </source>
</reference>
<dbReference type="SUPFAM" id="SSF102405">
    <property type="entry name" value="MCP/YpsA-like"/>
    <property type="match status" value="1"/>
</dbReference>
<dbReference type="STRING" id="1212489.Ldro_1493"/>
<name>A0A0W0SWY4_9GAMM</name>
<feature type="domain" description="Smf/DprA SLOG" evidence="2">
    <location>
        <begin position="77"/>
        <end position="285"/>
    </location>
</feature>
<dbReference type="Pfam" id="PF02481">
    <property type="entry name" value="DNA_processg_A"/>
    <property type="match status" value="1"/>
</dbReference>
<dbReference type="PANTHER" id="PTHR43022">
    <property type="entry name" value="PROTEIN SMF"/>
    <property type="match status" value="1"/>
</dbReference>
<dbReference type="Gene3D" id="3.40.50.450">
    <property type="match status" value="1"/>
</dbReference>
<protein>
    <submittedName>
        <fullName evidence="4">Protein smf</fullName>
    </submittedName>
</protein>
<evidence type="ECO:0000259" key="3">
    <source>
        <dbReference type="Pfam" id="PF17782"/>
    </source>
</evidence>
<dbReference type="RefSeq" id="WP_058495785.1">
    <property type="nucleotide sequence ID" value="NZ_CAAAIU010000002.1"/>
</dbReference>
<keyword evidence="5" id="KW-1185">Reference proteome</keyword>
<comment type="similarity">
    <text evidence="1">Belongs to the DprA/Smf family.</text>
</comment>